<dbReference type="AlphaFoldDB" id="A0A4V1G3D5"/>
<dbReference type="RefSeq" id="WP_138223963.1">
    <property type="nucleotide sequence ID" value="NZ_CP040396.1"/>
</dbReference>
<dbReference type="Proteomes" id="UP000300879">
    <property type="component" value="Chromosome"/>
</dbReference>
<reference evidence="1 2" key="1">
    <citation type="submission" date="2019-05" db="EMBL/GenBank/DDBJ databases">
        <authorList>
            <person name="Chen C."/>
        </authorList>
    </citation>
    <scope>NUCLEOTIDE SEQUENCE [LARGE SCALE GENOMIC DNA]</scope>
    <source>
        <strain evidence="1 2">HB172198</strain>
    </source>
</reference>
<dbReference type="KEGG" id="palo:E6C60_0087"/>
<dbReference type="EMBL" id="CP040396">
    <property type="protein sequence ID" value="QCT00814.1"/>
    <property type="molecule type" value="Genomic_DNA"/>
</dbReference>
<accession>A0A4V1G3D5</accession>
<evidence type="ECO:0008006" key="3">
    <source>
        <dbReference type="Google" id="ProtNLM"/>
    </source>
</evidence>
<dbReference type="OrthoDB" id="2629717at2"/>
<gene>
    <name evidence="1" type="ORF">E6C60_0087</name>
</gene>
<dbReference type="Gene3D" id="1.10.10.10">
    <property type="entry name" value="Winged helix-like DNA-binding domain superfamily/Winged helix DNA-binding domain"/>
    <property type="match status" value="1"/>
</dbReference>
<dbReference type="SUPFAM" id="SSF46785">
    <property type="entry name" value="Winged helix' DNA-binding domain"/>
    <property type="match status" value="1"/>
</dbReference>
<keyword evidence="2" id="KW-1185">Reference proteome</keyword>
<evidence type="ECO:0000313" key="1">
    <source>
        <dbReference type="EMBL" id="QCT00814.1"/>
    </source>
</evidence>
<name>A0A4V1G3D5_9BACL</name>
<evidence type="ECO:0000313" key="2">
    <source>
        <dbReference type="Proteomes" id="UP000300879"/>
    </source>
</evidence>
<protein>
    <recommendedName>
        <fullName evidence="3">YjcQ protein</fullName>
    </recommendedName>
</protein>
<dbReference type="InterPro" id="IPR036388">
    <property type="entry name" value="WH-like_DNA-bd_sf"/>
</dbReference>
<dbReference type="InterPro" id="IPR036390">
    <property type="entry name" value="WH_DNA-bd_sf"/>
</dbReference>
<proteinExistence type="predicted"/>
<organism evidence="1 2">
    <name type="scientific">Paenibacillus algicola</name>
    <dbReference type="NCBI Taxonomy" id="2565926"/>
    <lineage>
        <taxon>Bacteria</taxon>
        <taxon>Bacillati</taxon>
        <taxon>Bacillota</taxon>
        <taxon>Bacilli</taxon>
        <taxon>Bacillales</taxon>
        <taxon>Paenibacillaceae</taxon>
        <taxon>Paenibacillus</taxon>
    </lineage>
</organism>
<sequence>MRVGYSILKEIHNNEFTPEAKDYGLEDHEFIRMVKLLEKKGYLENILIVGDFFSLKQTKLTIKGIHFLAEHSDLDIHYPTSRSERIAWIQEDKRMYSNGAE</sequence>